<dbReference type="PANTHER" id="PTHR11439">
    <property type="entry name" value="GAG-POL-RELATED RETROTRANSPOSON"/>
    <property type="match status" value="1"/>
</dbReference>
<reference evidence="3 4" key="1">
    <citation type="submission" date="2019-05" db="EMBL/GenBank/DDBJ databases">
        <title>Mikania micrantha, genome provides insights into the molecular mechanism of rapid growth.</title>
        <authorList>
            <person name="Liu B."/>
        </authorList>
    </citation>
    <scope>NUCLEOTIDE SEQUENCE [LARGE SCALE GENOMIC DNA]</scope>
    <source>
        <strain evidence="3">NLD-2019</strain>
        <tissue evidence="3">Leaf</tissue>
    </source>
</reference>
<feature type="compositionally biased region" description="Polar residues" evidence="1">
    <location>
        <begin position="272"/>
        <end position="292"/>
    </location>
</feature>
<feature type="compositionally biased region" description="Polar residues" evidence="1">
    <location>
        <begin position="362"/>
        <end position="373"/>
    </location>
</feature>
<proteinExistence type="predicted"/>
<feature type="region of interest" description="Disordered" evidence="1">
    <location>
        <begin position="272"/>
        <end position="393"/>
    </location>
</feature>
<dbReference type="PANTHER" id="PTHR11439:SF483">
    <property type="entry name" value="PEPTIDE SYNTHASE GLIP-LIKE, PUTATIVE (AFU_ORTHOLOGUE AFUA_3G12920)-RELATED"/>
    <property type="match status" value="1"/>
</dbReference>
<feature type="compositionally biased region" description="Pro residues" evidence="1">
    <location>
        <begin position="341"/>
        <end position="350"/>
    </location>
</feature>
<protein>
    <recommendedName>
        <fullName evidence="2">Reverse transcriptase Ty1/copia-type domain-containing protein</fullName>
    </recommendedName>
</protein>
<evidence type="ECO:0000256" key="1">
    <source>
        <dbReference type="SAM" id="MobiDB-lite"/>
    </source>
</evidence>
<dbReference type="SUPFAM" id="SSF56672">
    <property type="entry name" value="DNA/RNA polymerases"/>
    <property type="match status" value="1"/>
</dbReference>
<dbReference type="EMBL" id="SZYD01001046">
    <property type="protein sequence ID" value="KAD1131216.1"/>
    <property type="molecule type" value="Genomic_DNA"/>
</dbReference>
<evidence type="ECO:0000313" key="3">
    <source>
        <dbReference type="EMBL" id="KAD1131216.1"/>
    </source>
</evidence>
<dbReference type="CDD" id="cd09272">
    <property type="entry name" value="RNase_HI_RT_Ty1"/>
    <property type="match status" value="1"/>
</dbReference>
<dbReference type="InterPro" id="IPR013103">
    <property type="entry name" value="RVT_2"/>
</dbReference>
<dbReference type="OrthoDB" id="413760at2759"/>
<feature type="compositionally biased region" description="Low complexity" evidence="1">
    <location>
        <begin position="293"/>
        <end position="314"/>
    </location>
</feature>
<dbReference type="AlphaFoldDB" id="A0A5N6LFH1"/>
<dbReference type="Proteomes" id="UP000326396">
    <property type="component" value="Unassembled WGS sequence"/>
</dbReference>
<organism evidence="3 4">
    <name type="scientific">Mikania micrantha</name>
    <name type="common">bitter vine</name>
    <dbReference type="NCBI Taxonomy" id="192012"/>
    <lineage>
        <taxon>Eukaryota</taxon>
        <taxon>Viridiplantae</taxon>
        <taxon>Streptophyta</taxon>
        <taxon>Embryophyta</taxon>
        <taxon>Tracheophyta</taxon>
        <taxon>Spermatophyta</taxon>
        <taxon>Magnoliopsida</taxon>
        <taxon>eudicotyledons</taxon>
        <taxon>Gunneridae</taxon>
        <taxon>Pentapetalae</taxon>
        <taxon>asterids</taxon>
        <taxon>campanulids</taxon>
        <taxon>Asterales</taxon>
        <taxon>Asteraceae</taxon>
        <taxon>Asteroideae</taxon>
        <taxon>Heliantheae alliance</taxon>
        <taxon>Eupatorieae</taxon>
        <taxon>Mikania</taxon>
    </lineage>
</organism>
<gene>
    <name evidence="3" type="ORF">E3N88_43244</name>
</gene>
<dbReference type="Pfam" id="PF07727">
    <property type="entry name" value="RVT_2"/>
    <property type="match status" value="1"/>
</dbReference>
<feature type="domain" description="Reverse transcriptase Ty1/copia-type" evidence="2">
    <location>
        <begin position="9"/>
        <end position="171"/>
    </location>
</feature>
<comment type="caution">
    <text evidence="3">The sequence shown here is derived from an EMBL/GenBank/DDBJ whole genome shotgun (WGS) entry which is preliminary data.</text>
</comment>
<name>A0A5N6LFH1_9ASTR</name>
<dbReference type="InterPro" id="IPR043502">
    <property type="entry name" value="DNA/RNA_pol_sf"/>
</dbReference>
<sequence>MIIRRKFILALNSAFLNGPLQEEVFVVQPPGFEKLGEEHKVYKLHKALYGLKQAPRAWYERIDTYLKGKGYKRSSSEPTLYVKKVHVSELIIVYLYADDIVYTSSSSKLLSEFKNTMVDEFDIPDLGDLHYFLGLEITERDDGMFISQKKYAVDLLKRFGMWDCKAMSIPMKIGEKLSTENEDAQVDGYKFRRTISYGLWYGRTKEIRLKGYTDSDWAGSLEDRKSISANVFSLGTSAVSWSSKKQQVVALSSTEAEYIALNAAAYAPHTMQQNPTFNPLPTQNNTTPSTTESQNLYNSIPSSSSAPSLDTNSPITNSQTNITPPPPQTVEPDVNTSSPSPTTPPPPPSTRPQRDRKPNPKYYNSNTVNNTTLHPIPPTLEPTTHIQASKDPKWRNAMDAEFNALDGG</sequence>
<evidence type="ECO:0000313" key="4">
    <source>
        <dbReference type="Proteomes" id="UP000326396"/>
    </source>
</evidence>
<accession>A0A5N6LFH1</accession>
<evidence type="ECO:0000259" key="2">
    <source>
        <dbReference type="Pfam" id="PF07727"/>
    </source>
</evidence>
<keyword evidence="4" id="KW-1185">Reference proteome</keyword>